<feature type="domain" description="UvrD-like helicase C-terminal" evidence="17">
    <location>
        <begin position="366"/>
        <end position="717"/>
    </location>
</feature>
<evidence type="ECO:0000313" key="19">
    <source>
        <dbReference type="Proteomes" id="UP000317893"/>
    </source>
</evidence>
<evidence type="ECO:0000259" key="16">
    <source>
        <dbReference type="PROSITE" id="PS51198"/>
    </source>
</evidence>
<keyword evidence="3" id="KW-0227">DNA damage</keyword>
<reference evidence="18 19" key="1">
    <citation type="submission" date="2019-06" db="EMBL/GenBank/DDBJ databases">
        <title>Sequencing the genomes of 1000 actinobacteria strains.</title>
        <authorList>
            <person name="Klenk H.-P."/>
        </authorList>
    </citation>
    <scope>NUCLEOTIDE SEQUENCE [LARGE SCALE GENOMIC DNA]</scope>
    <source>
        <strain evidence="18 19">DSM 18607</strain>
    </source>
</reference>
<dbReference type="Pfam" id="PF00580">
    <property type="entry name" value="UvrD-helicase"/>
    <property type="match status" value="1"/>
</dbReference>
<proteinExistence type="predicted"/>
<dbReference type="Gene3D" id="1.10.486.10">
    <property type="entry name" value="PCRA, domain 4"/>
    <property type="match status" value="1"/>
</dbReference>
<dbReference type="SUPFAM" id="SSF52980">
    <property type="entry name" value="Restriction endonuclease-like"/>
    <property type="match status" value="1"/>
</dbReference>
<evidence type="ECO:0000256" key="12">
    <source>
        <dbReference type="ARBA" id="ARBA00034808"/>
    </source>
</evidence>
<dbReference type="Pfam" id="PF12705">
    <property type="entry name" value="PDDEXK_1"/>
    <property type="match status" value="1"/>
</dbReference>
<protein>
    <recommendedName>
        <fullName evidence="12">DNA 3'-5' helicase</fullName>
        <ecNumber evidence="12">5.6.2.4</ecNumber>
    </recommendedName>
</protein>
<gene>
    <name evidence="18" type="ORF">FB458_0388</name>
</gene>
<evidence type="ECO:0000256" key="8">
    <source>
        <dbReference type="ARBA" id="ARBA00023125"/>
    </source>
</evidence>
<dbReference type="GO" id="GO:0005524">
    <property type="term" value="F:ATP binding"/>
    <property type="evidence" value="ECO:0007669"/>
    <property type="project" value="UniProtKB-UniRule"/>
</dbReference>
<dbReference type="GO" id="GO:0000725">
    <property type="term" value="P:recombinational repair"/>
    <property type="evidence" value="ECO:0007669"/>
    <property type="project" value="TreeGrafter"/>
</dbReference>
<dbReference type="GO" id="GO:0003677">
    <property type="term" value="F:DNA binding"/>
    <property type="evidence" value="ECO:0007669"/>
    <property type="project" value="UniProtKB-KW"/>
</dbReference>
<dbReference type="GO" id="GO:0004527">
    <property type="term" value="F:exonuclease activity"/>
    <property type="evidence" value="ECO:0007669"/>
    <property type="project" value="UniProtKB-KW"/>
</dbReference>
<dbReference type="InterPro" id="IPR011604">
    <property type="entry name" value="PDDEXK-like_dom_sf"/>
</dbReference>
<feature type="region of interest" description="Disordered" evidence="15">
    <location>
        <begin position="863"/>
        <end position="897"/>
    </location>
</feature>
<comment type="caution">
    <text evidence="18">The sequence shown here is derived from an EMBL/GenBank/DDBJ whole genome shotgun (WGS) entry which is preliminary data.</text>
</comment>
<dbReference type="InterPro" id="IPR000212">
    <property type="entry name" value="DNA_helicase_UvrD/REP"/>
</dbReference>
<dbReference type="EC" id="5.6.2.4" evidence="12"/>
<dbReference type="PANTHER" id="PTHR11070">
    <property type="entry name" value="UVRD / RECB / PCRA DNA HELICASE FAMILY MEMBER"/>
    <property type="match status" value="1"/>
</dbReference>
<dbReference type="OrthoDB" id="4812256at2"/>
<dbReference type="Pfam" id="PF13361">
    <property type="entry name" value="UvrD_C"/>
    <property type="match status" value="1"/>
</dbReference>
<keyword evidence="8" id="KW-0238">DNA-binding</keyword>
<dbReference type="PROSITE" id="PS51217">
    <property type="entry name" value="UVRD_HELICASE_CTER"/>
    <property type="match status" value="1"/>
</dbReference>
<dbReference type="Gene3D" id="3.40.50.300">
    <property type="entry name" value="P-loop containing nucleotide triphosphate hydrolases"/>
    <property type="match status" value="4"/>
</dbReference>
<dbReference type="GO" id="GO:0033202">
    <property type="term" value="C:DNA helicase complex"/>
    <property type="evidence" value="ECO:0007669"/>
    <property type="project" value="TreeGrafter"/>
</dbReference>
<evidence type="ECO:0000256" key="4">
    <source>
        <dbReference type="ARBA" id="ARBA00022801"/>
    </source>
</evidence>
<dbReference type="AlphaFoldDB" id="A0A542DW49"/>
<dbReference type="InterPro" id="IPR027417">
    <property type="entry name" value="P-loop_NTPase"/>
</dbReference>
<dbReference type="Gene3D" id="3.90.320.10">
    <property type="match status" value="1"/>
</dbReference>
<dbReference type="InterPro" id="IPR038726">
    <property type="entry name" value="PDDEXK_AddAB-type"/>
</dbReference>
<dbReference type="PROSITE" id="PS51198">
    <property type="entry name" value="UVRD_HELICASE_ATP_BIND"/>
    <property type="match status" value="1"/>
</dbReference>
<evidence type="ECO:0000256" key="2">
    <source>
        <dbReference type="ARBA" id="ARBA00022741"/>
    </source>
</evidence>
<dbReference type="CDD" id="cd17932">
    <property type="entry name" value="DEXQc_UvrD"/>
    <property type="match status" value="1"/>
</dbReference>
<dbReference type="InterPro" id="IPR011335">
    <property type="entry name" value="Restrct_endonuc-II-like"/>
</dbReference>
<keyword evidence="4 14" id="KW-0378">Hydrolase</keyword>
<evidence type="ECO:0000256" key="14">
    <source>
        <dbReference type="PROSITE-ProRule" id="PRU00560"/>
    </source>
</evidence>
<evidence type="ECO:0000256" key="3">
    <source>
        <dbReference type="ARBA" id="ARBA00022763"/>
    </source>
</evidence>
<evidence type="ECO:0000256" key="13">
    <source>
        <dbReference type="ARBA" id="ARBA00048988"/>
    </source>
</evidence>
<dbReference type="InterPro" id="IPR014017">
    <property type="entry name" value="DNA_helicase_UvrD-like_C"/>
</dbReference>
<evidence type="ECO:0000256" key="9">
    <source>
        <dbReference type="ARBA" id="ARBA00023204"/>
    </source>
</evidence>
<evidence type="ECO:0000256" key="6">
    <source>
        <dbReference type="ARBA" id="ARBA00022839"/>
    </source>
</evidence>
<dbReference type="EMBL" id="VFMN01000001">
    <property type="protein sequence ID" value="TQJ07328.1"/>
    <property type="molecule type" value="Genomic_DNA"/>
</dbReference>
<keyword evidence="10" id="KW-0413">Isomerase</keyword>
<dbReference type="GO" id="GO:0005829">
    <property type="term" value="C:cytosol"/>
    <property type="evidence" value="ECO:0007669"/>
    <property type="project" value="TreeGrafter"/>
</dbReference>
<evidence type="ECO:0000256" key="5">
    <source>
        <dbReference type="ARBA" id="ARBA00022806"/>
    </source>
</evidence>
<evidence type="ECO:0000259" key="17">
    <source>
        <dbReference type="PROSITE" id="PS51217"/>
    </source>
</evidence>
<evidence type="ECO:0000256" key="15">
    <source>
        <dbReference type="SAM" id="MobiDB-lite"/>
    </source>
</evidence>
<feature type="compositionally biased region" description="Basic and acidic residues" evidence="15">
    <location>
        <begin position="871"/>
        <end position="897"/>
    </location>
</feature>
<organism evidence="18 19">
    <name type="scientific">Lapillicoccus jejuensis</name>
    <dbReference type="NCBI Taxonomy" id="402171"/>
    <lineage>
        <taxon>Bacteria</taxon>
        <taxon>Bacillati</taxon>
        <taxon>Actinomycetota</taxon>
        <taxon>Actinomycetes</taxon>
        <taxon>Micrococcales</taxon>
        <taxon>Intrasporangiaceae</taxon>
        <taxon>Lapillicoccus</taxon>
    </lineage>
</organism>
<evidence type="ECO:0000256" key="7">
    <source>
        <dbReference type="ARBA" id="ARBA00022840"/>
    </source>
</evidence>
<keyword evidence="5 14" id="KW-0347">Helicase</keyword>
<comment type="catalytic activity">
    <reaction evidence="11">
        <text>Couples ATP hydrolysis with the unwinding of duplex DNA by translocating in the 3'-5' direction.</text>
        <dbReference type="EC" id="5.6.2.4"/>
    </reaction>
</comment>
<keyword evidence="19" id="KW-1185">Reference proteome</keyword>
<dbReference type="RefSeq" id="WP_141846276.1">
    <property type="nucleotide sequence ID" value="NZ_BAAAPR010000006.1"/>
</dbReference>
<keyword evidence="9" id="KW-0234">DNA repair</keyword>
<feature type="domain" description="UvrD-like helicase ATP-binding" evidence="16">
    <location>
        <begin position="24"/>
        <end position="365"/>
    </location>
</feature>
<dbReference type="PANTHER" id="PTHR11070:SF55">
    <property type="entry name" value="DNA 3'-5' HELICASE"/>
    <property type="match status" value="1"/>
</dbReference>
<keyword evidence="2 14" id="KW-0547">Nucleotide-binding</keyword>
<sequence length="1144" mass="123131">MTAPTTTTRTLTAAEIAAALGNPPPTDEQTVVIEAAPDRPLLVVAGAGSGKTETMASRVVWLVANGHVDPDQVLGLTFTRKAASELAERIARRLATLEGSGLWTPRAFDDEGAEALGGIPVVSTYHSYAGRLVREHALRLGHEPESRLLSEAAAWQLAAEAVARYDGDVTDVTSAESTIVGAVTSLAGELAEHLRTPEEVVDLIDTELVRWDAVPQGQNRLKVHPLKAQRGVLRNRRAILPMVRAYLDLKRSRDSLDFADQMALAARLAREVPAVGELERQRFRAVLLDEFQDTSTAQMVLLSRLFGTGDDRPGVTAVGDPHQSIYGWRGASATGLAQFRREFADPGSPDGLARQVPLSTSWRNDVTILDAANLVAGPLRAGASVDAEPLAPRAGAGPGHLEAARLERLEDEASYVAGWVAGRWWSPSGRRTGDSAAVLCRKRAQFPTVVAALRERGLPVEVVGLGGLLLTPEVSDLVSLLWVVQDPSRGDRLMRLLTGPLCRLGAADLDGLAAWARARQQAPRGMSVVALPGFEEATPQWDDPREDAVDSRDADESGMAVVPPRDVARDQAPESSERASIVEALDDLPTPDWRGPEGQGVSEAGLERLRALGLVLAELRGLTGLPLADLVGEAERAIGLDVEVLARPEHTPTTARAHLDAFAEVAAQFAVQADRPSLLGFLSWVDAALVEERGLDLPTVEANVDAVQVLTVHAAKGLEWDHVAVPGLVEGGFPAREGGVQSKVANGEWVVGPHLDKGWLVGADGLPYPLRGDREGLPALTWPSDGDWVDVRDAFTRFQEDGGRHALAEERRLAYVALTRARRCALLTACVWGEGQTPKVTSAFLHELLDAAGAGSLPVVTGPWVDLPPTDGEKPQNPRTAEPEQHEWPADPLESRRRQVTEAMARVGAGLAPGPLEPETERQLRLLLTERERQSARTEQVALLPRHLSASAVVQLASDPERFAAQLRRPMPSEPALAARRGTAFHAWVEQHYARAGLVDLLDLPGSADEDAREDDALPRMRELFLASEWADRVPEAIETSVETIVDGIAVRGRVDAVFPRDDGGVTVVDWKTGAEPSGKEARTRALQLATYALALARLRGLPASKVDAAFYYAGTGRTVRPRLPREKDLVALLRGVPEADAED</sequence>
<dbReference type="InterPro" id="IPR014016">
    <property type="entry name" value="UvrD-like_ATP-bd"/>
</dbReference>
<keyword evidence="6" id="KW-0269">Exonuclease</keyword>
<evidence type="ECO:0000256" key="1">
    <source>
        <dbReference type="ARBA" id="ARBA00022722"/>
    </source>
</evidence>
<keyword evidence="7 14" id="KW-0067">ATP-binding</keyword>
<keyword evidence="1" id="KW-0540">Nuclease</keyword>
<feature type="region of interest" description="Disordered" evidence="15">
    <location>
        <begin position="537"/>
        <end position="560"/>
    </location>
</feature>
<feature type="binding site" evidence="14">
    <location>
        <begin position="45"/>
        <end position="52"/>
    </location>
    <ligand>
        <name>ATP</name>
        <dbReference type="ChEBI" id="CHEBI:30616"/>
    </ligand>
</feature>
<accession>A0A542DW49</accession>
<comment type="catalytic activity">
    <reaction evidence="13">
        <text>ATP + H2O = ADP + phosphate + H(+)</text>
        <dbReference type="Rhea" id="RHEA:13065"/>
        <dbReference type="ChEBI" id="CHEBI:15377"/>
        <dbReference type="ChEBI" id="CHEBI:15378"/>
        <dbReference type="ChEBI" id="CHEBI:30616"/>
        <dbReference type="ChEBI" id="CHEBI:43474"/>
        <dbReference type="ChEBI" id="CHEBI:456216"/>
        <dbReference type="EC" id="5.6.2.4"/>
    </reaction>
</comment>
<evidence type="ECO:0000313" key="18">
    <source>
        <dbReference type="EMBL" id="TQJ07328.1"/>
    </source>
</evidence>
<feature type="compositionally biased region" description="Basic and acidic residues" evidence="15">
    <location>
        <begin position="542"/>
        <end position="555"/>
    </location>
</feature>
<evidence type="ECO:0000256" key="10">
    <source>
        <dbReference type="ARBA" id="ARBA00023235"/>
    </source>
</evidence>
<dbReference type="Proteomes" id="UP000317893">
    <property type="component" value="Unassembled WGS sequence"/>
</dbReference>
<dbReference type="GO" id="GO:0043138">
    <property type="term" value="F:3'-5' DNA helicase activity"/>
    <property type="evidence" value="ECO:0007669"/>
    <property type="project" value="UniProtKB-EC"/>
</dbReference>
<dbReference type="SUPFAM" id="SSF52540">
    <property type="entry name" value="P-loop containing nucleoside triphosphate hydrolases"/>
    <property type="match status" value="1"/>
</dbReference>
<name>A0A542DW49_9MICO</name>
<evidence type="ECO:0000256" key="11">
    <source>
        <dbReference type="ARBA" id="ARBA00034617"/>
    </source>
</evidence>